<organism evidence="2 3">
    <name type="scientific">Papaver atlanticum</name>
    <dbReference type="NCBI Taxonomy" id="357466"/>
    <lineage>
        <taxon>Eukaryota</taxon>
        <taxon>Viridiplantae</taxon>
        <taxon>Streptophyta</taxon>
        <taxon>Embryophyta</taxon>
        <taxon>Tracheophyta</taxon>
        <taxon>Spermatophyta</taxon>
        <taxon>Magnoliopsida</taxon>
        <taxon>Ranunculales</taxon>
        <taxon>Papaveraceae</taxon>
        <taxon>Papaveroideae</taxon>
        <taxon>Papaver</taxon>
    </lineage>
</organism>
<keyword evidence="3" id="KW-1185">Reference proteome</keyword>
<protein>
    <recommendedName>
        <fullName evidence="1">FBD domain-containing protein</fullName>
    </recommendedName>
</protein>
<dbReference type="AlphaFoldDB" id="A0AAD4X4H4"/>
<reference evidence="2" key="1">
    <citation type="submission" date="2022-04" db="EMBL/GenBank/DDBJ databases">
        <title>A functionally conserved STORR gene fusion in Papaver species that diverged 16.8 million years ago.</title>
        <authorList>
            <person name="Catania T."/>
        </authorList>
    </citation>
    <scope>NUCLEOTIDE SEQUENCE</scope>
    <source>
        <strain evidence="2">S-188037</strain>
    </source>
</reference>
<dbReference type="PANTHER" id="PTHR31900:SF30">
    <property type="entry name" value="SUPERFAMILY PROTEIN, PUTATIVE-RELATED"/>
    <property type="match status" value="1"/>
</dbReference>
<name>A0AAD4X4H4_9MAGN</name>
<dbReference type="InterPro" id="IPR006566">
    <property type="entry name" value="FBD"/>
</dbReference>
<feature type="domain" description="FBD" evidence="1">
    <location>
        <begin position="133"/>
        <end position="218"/>
    </location>
</feature>
<dbReference type="Proteomes" id="UP001202328">
    <property type="component" value="Unassembled WGS sequence"/>
</dbReference>
<accession>A0AAD4X4H4</accession>
<dbReference type="SMART" id="SM00579">
    <property type="entry name" value="FBD"/>
    <property type="match status" value="1"/>
</dbReference>
<dbReference type="PANTHER" id="PTHR31900">
    <property type="entry name" value="F-BOX/RNI SUPERFAMILY PROTEIN-RELATED"/>
    <property type="match status" value="1"/>
</dbReference>
<dbReference type="EMBL" id="JAJJMB010017752">
    <property type="protein sequence ID" value="KAI3835320.1"/>
    <property type="molecule type" value="Genomic_DNA"/>
</dbReference>
<evidence type="ECO:0000313" key="3">
    <source>
        <dbReference type="Proteomes" id="UP001202328"/>
    </source>
</evidence>
<proteinExistence type="predicted"/>
<sequence>MWFDYLPEEFIVDSFPCLVEAGIRYNFSEGYTKNRYESLHKFVEKVSHVKHLMVSHTYFYPKILDDLSVLPRSFHMFRNLVSFEVDIIYYWQIKLLFDTILQFSPNLTSLVFRQLFAYDKVGEDALSLNIVPRCLLLCLKSIEFQNFSGHPGEIEVVKLFLENARVLQTITFGSSSHRLECMNKKKPTAEEVEDANHKILEQLQPFSWASADCMVTFSSP</sequence>
<evidence type="ECO:0000313" key="2">
    <source>
        <dbReference type="EMBL" id="KAI3835320.1"/>
    </source>
</evidence>
<dbReference type="Pfam" id="PF08387">
    <property type="entry name" value="FBD"/>
    <property type="match status" value="1"/>
</dbReference>
<comment type="caution">
    <text evidence="2">The sequence shown here is derived from an EMBL/GenBank/DDBJ whole genome shotgun (WGS) entry which is preliminary data.</text>
</comment>
<dbReference type="InterPro" id="IPR050232">
    <property type="entry name" value="FBL13/AtMIF1-like"/>
</dbReference>
<gene>
    <name evidence="2" type="ORF">MKW98_020436</name>
</gene>
<evidence type="ECO:0000259" key="1">
    <source>
        <dbReference type="SMART" id="SM00579"/>
    </source>
</evidence>